<name>A0A6H2GZU3_9BACL</name>
<gene>
    <name evidence="1" type="ORF">HGI30_15970</name>
</gene>
<reference evidence="1 2" key="1">
    <citation type="submission" date="2020-04" db="EMBL/GenBank/DDBJ databases">
        <title>Novel Paenibacillus strain UniB2 isolated from commercial digestive syrup.</title>
        <authorList>
            <person name="Thorat V."/>
            <person name="Kirdat K."/>
            <person name="Tiwarekar B."/>
            <person name="Yadav A."/>
        </authorList>
    </citation>
    <scope>NUCLEOTIDE SEQUENCE [LARGE SCALE GENOMIC DNA]</scope>
    <source>
        <strain evidence="1 2">UniB2</strain>
    </source>
</reference>
<accession>A0A6H2GZU3</accession>
<dbReference type="KEGG" id="palr:HGI30_15970"/>
<dbReference type="EMBL" id="CP051428">
    <property type="protein sequence ID" value="QJC52917.1"/>
    <property type="molecule type" value="Genomic_DNA"/>
</dbReference>
<protein>
    <submittedName>
        <fullName evidence="1">Uncharacterized protein</fullName>
    </submittedName>
</protein>
<evidence type="ECO:0000313" key="2">
    <source>
        <dbReference type="Proteomes" id="UP000502136"/>
    </source>
</evidence>
<dbReference type="RefSeq" id="WP_168908466.1">
    <property type="nucleotide sequence ID" value="NZ_CP051428.1"/>
</dbReference>
<evidence type="ECO:0000313" key="1">
    <source>
        <dbReference type="EMBL" id="QJC52917.1"/>
    </source>
</evidence>
<dbReference type="AlphaFoldDB" id="A0A6H2GZU3"/>
<organism evidence="1 2">
    <name type="scientific">Paenibacillus albicereus</name>
    <dbReference type="NCBI Taxonomy" id="2726185"/>
    <lineage>
        <taxon>Bacteria</taxon>
        <taxon>Bacillati</taxon>
        <taxon>Bacillota</taxon>
        <taxon>Bacilli</taxon>
        <taxon>Bacillales</taxon>
        <taxon>Paenibacillaceae</taxon>
        <taxon>Paenibacillus</taxon>
    </lineage>
</organism>
<proteinExistence type="predicted"/>
<sequence>MNRQPILDVLNSLEVKPIPIADGPDGPLGWTVSPSLLTEIESSTEWPTSMEGVEQVILALCKRGYARLDR</sequence>
<dbReference type="Proteomes" id="UP000502136">
    <property type="component" value="Chromosome"/>
</dbReference>
<keyword evidence="2" id="KW-1185">Reference proteome</keyword>